<dbReference type="EMBL" id="JBHMDG010000001">
    <property type="protein sequence ID" value="MFB9311429.1"/>
    <property type="molecule type" value="Genomic_DNA"/>
</dbReference>
<dbReference type="RefSeq" id="WP_140008840.1">
    <property type="nucleotide sequence ID" value="NZ_JBHMDG010000001.1"/>
</dbReference>
<name>A0ABV5K3U9_9ACTN</name>
<protein>
    <recommendedName>
        <fullName evidence="1">ESAT-6-like protein</fullName>
    </recommendedName>
</protein>
<gene>
    <name evidence="3" type="ORF">ACFFRI_00085</name>
</gene>
<evidence type="ECO:0000256" key="1">
    <source>
        <dbReference type="RuleBase" id="RU362001"/>
    </source>
</evidence>
<comment type="similarity">
    <text evidence="1">Belongs to the WXG100 family.</text>
</comment>
<sequence>MSNGANEYGQGEGTLTRAAGLVSDARADFNQISSKLTDQISAVQSKWGGQGASAFFVLHQTWTEKQTTIVNALDEFAQSLTTTEQTNTSTDDDQGASFGRLSGRLG</sequence>
<organism evidence="3 4">
    <name type="scientific">Nocardioides plantarum</name>
    <dbReference type="NCBI Taxonomy" id="29299"/>
    <lineage>
        <taxon>Bacteria</taxon>
        <taxon>Bacillati</taxon>
        <taxon>Actinomycetota</taxon>
        <taxon>Actinomycetes</taxon>
        <taxon>Propionibacteriales</taxon>
        <taxon>Nocardioidaceae</taxon>
        <taxon>Nocardioides</taxon>
    </lineage>
</organism>
<dbReference type="Gene3D" id="1.10.287.1060">
    <property type="entry name" value="ESAT-6-like"/>
    <property type="match status" value="1"/>
</dbReference>
<dbReference type="InterPro" id="IPR010310">
    <property type="entry name" value="T7SS_ESAT-6-like"/>
</dbReference>
<reference evidence="3 4" key="1">
    <citation type="submission" date="2024-09" db="EMBL/GenBank/DDBJ databases">
        <authorList>
            <person name="Sun Q."/>
            <person name="Mori K."/>
        </authorList>
    </citation>
    <scope>NUCLEOTIDE SEQUENCE [LARGE SCALE GENOMIC DNA]</scope>
    <source>
        <strain evidence="3 4">JCM 9626</strain>
    </source>
</reference>
<dbReference type="InterPro" id="IPR036689">
    <property type="entry name" value="ESAT-6-like_sf"/>
</dbReference>
<dbReference type="NCBIfam" id="TIGR03930">
    <property type="entry name" value="WXG100_ESAT6"/>
    <property type="match status" value="1"/>
</dbReference>
<keyword evidence="4" id="KW-1185">Reference proteome</keyword>
<dbReference type="SUPFAM" id="SSF140453">
    <property type="entry name" value="EsxAB dimer-like"/>
    <property type="match status" value="1"/>
</dbReference>
<accession>A0ABV5K3U9</accession>
<evidence type="ECO:0000313" key="4">
    <source>
        <dbReference type="Proteomes" id="UP001589750"/>
    </source>
</evidence>
<dbReference type="Proteomes" id="UP001589750">
    <property type="component" value="Unassembled WGS sequence"/>
</dbReference>
<feature type="region of interest" description="Disordered" evidence="2">
    <location>
        <begin position="81"/>
        <end position="106"/>
    </location>
</feature>
<evidence type="ECO:0000256" key="2">
    <source>
        <dbReference type="SAM" id="MobiDB-lite"/>
    </source>
</evidence>
<evidence type="ECO:0000313" key="3">
    <source>
        <dbReference type="EMBL" id="MFB9311429.1"/>
    </source>
</evidence>
<dbReference type="Pfam" id="PF06013">
    <property type="entry name" value="WXG100"/>
    <property type="match status" value="1"/>
</dbReference>
<proteinExistence type="inferred from homology"/>
<comment type="caution">
    <text evidence="3">The sequence shown here is derived from an EMBL/GenBank/DDBJ whole genome shotgun (WGS) entry which is preliminary data.</text>
</comment>